<keyword evidence="1" id="KW-0677">Repeat</keyword>
<dbReference type="CDD" id="cd05819">
    <property type="entry name" value="NHL"/>
    <property type="match status" value="1"/>
</dbReference>
<dbReference type="AlphaFoldDB" id="I4BB04"/>
<dbReference type="STRING" id="869212.Turpa_3827"/>
<dbReference type="InterPro" id="IPR036465">
    <property type="entry name" value="vWFA_dom_sf"/>
</dbReference>
<dbReference type="HOGENOM" id="CLU_373354_0_0_12"/>
<dbReference type="Gene3D" id="2.120.10.30">
    <property type="entry name" value="TolB, C-terminal domain"/>
    <property type="match status" value="1"/>
</dbReference>
<feature type="repeat" description="TPR" evidence="2">
    <location>
        <begin position="76"/>
        <end position="109"/>
    </location>
</feature>
<dbReference type="OrthoDB" id="9792285at2"/>
<dbReference type="InterPro" id="IPR019734">
    <property type="entry name" value="TPR_rpt"/>
</dbReference>
<keyword evidence="4" id="KW-1133">Transmembrane helix</keyword>
<dbReference type="Gene3D" id="3.40.50.410">
    <property type="entry name" value="von Willebrand factor, type A domain"/>
    <property type="match status" value="1"/>
</dbReference>
<name>I4BB04_TURPD</name>
<dbReference type="InterPro" id="IPR001258">
    <property type="entry name" value="NHL_repeat"/>
</dbReference>
<dbReference type="Pfam" id="PF13768">
    <property type="entry name" value="VWA_3"/>
    <property type="match status" value="1"/>
</dbReference>
<dbReference type="SUPFAM" id="SSF48452">
    <property type="entry name" value="TPR-like"/>
    <property type="match status" value="1"/>
</dbReference>
<keyword evidence="4" id="KW-0812">Transmembrane</keyword>
<dbReference type="GO" id="GO:0061630">
    <property type="term" value="F:ubiquitin protein ligase activity"/>
    <property type="evidence" value="ECO:0007669"/>
    <property type="project" value="TreeGrafter"/>
</dbReference>
<evidence type="ECO:0000313" key="7">
    <source>
        <dbReference type="Proteomes" id="UP000006048"/>
    </source>
</evidence>
<evidence type="ECO:0000256" key="1">
    <source>
        <dbReference type="ARBA" id="ARBA00022737"/>
    </source>
</evidence>
<dbReference type="SUPFAM" id="SSF53300">
    <property type="entry name" value="vWA-like"/>
    <property type="match status" value="1"/>
</dbReference>
<evidence type="ECO:0000313" key="6">
    <source>
        <dbReference type="EMBL" id="AFM14461.1"/>
    </source>
</evidence>
<dbReference type="GO" id="GO:0008270">
    <property type="term" value="F:zinc ion binding"/>
    <property type="evidence" value="ECO:0007669"/>
    <property type="project" value="UniProtKB-KW"/>
</dbReference>
<protein>
    <submittedName>
        <fullName evidence="6">NHL repeat containing protein</fullName>
    </submittedName>
</protein>
<dbReference type="GO" id="GO:0000209">
    <property type="term" value="P:protein polyubiquitination"/>
    <property type="evidence" value="ECO:0007669"/>
    <property type="project" value="TreeGrafter"/>
</dbReference>
<dbReference type="SMART" id="SM00028">
    <property type="entry name" value="TPR"/>
    <property type="match status" value="2"/>
</dbReference>
<evidence type="ECO:0000259" key="5">
    <source>
        <dbReference type="Pfam" id="PF13768"/>
    </source>
</evidence>
<evidence type="ECO:0000256" key="2">
    <source>
        <dbReference type="PROSITE-ProRule" id="PRU00339"/>
    </source>
</evidence>
<evidence type="ECO:0000256" key="3">
    <source>
        <dbReference type="PROSITE-ProRule" id="PRU00504"/>
    </source>
</evidence>
<dbReference type="InterPro" id="IPR002035">
    <property type="entry name" value="VWF_A"/>
</dbReference>
<dbReference type="PROSITE" id="PS51125">
    <property type="entry name" value="NHL"/>
    <property type="match status" value="1"/>
</dbReference>
<dbReference type="Proteomes" id="UP000006048">
    <property type="component" value="Chromosome"/>
</dbReference>
<organism evidence="6 7">
    <name type="scientific">Turneriella parva (strain ATCC BAA-1111 / DSM 21527 / NCTC 11395 / H)</name>
    <name type="common">Leptospira parva</name>
    <dbReference type="NCBI Taxonomy" id="869212"/>
    <lineage>
        <taxon>Bacteria</taxon>
        <taxon>Pseudomonadati</taxon>
        <taxon>Spirochaetota</taxon>
        <taxon>Spirochaetia</taxon>
        <taxon>Leptospirales</taxon>
        <taxon>Leptospiraceae</taxon>
        <taxon>Turneriella</taxon>
    </lineage>
</organism>
<dbReference type="Pfam" id="PF14559">
    <property type="entry name" value="TPR_19"/>
    <property type="match status" value="1"/>
</dbReference>
<dbReference type="KEGG" id="tpx:Turpa_3827"/>
<keyword evidence="4" id="KW-0472">Membrane</keyword>
<reference evidence="6 7" key="1">
    <citation type="submission" date="2012-06" db="EMBL/GenBank/DDBJ databases">
        <title>The complete chromosome of genome of Turneriella parva DSM 21527.</title>
        <authorList>
            <consortium name="US DOE Joint Genome Institute (JGI-PGF)"/>
            <person name="Lucas S."/>
            <person name="Han J."/>
            <person name="Lapidus A."/>
            <person name="Bruce D."/>
            <person name="Goodwin L."/>
            <person name="Pitluck S."/>
            <person name="Peters L."/>
            <person name="Kyrpides N."/>
            <person name="Mavromatis K."/>
            <person name="Ivanova N."/>
            <person name="Mikhailova N."/>
            <person name="Chertkov O."/>
            <person name="Detter J.C."/>
            <person name="Tapia R."/>
            <person name="Han C."/>
            <person name="Land M."/>
            <person name="Hauser L."/>
            <person name="Markowitz V."/>
            <person name="Cheng J.-F."/>
            <person name="Hugenholtz P."/>
            <person name="Woyke T."/>
            <person name="Wu D."/>
            <person name="Gronow S."/>
            <person name="Wellnitz S."/>
            <person name="Brambilla E."/>
            <person name="Klenk H.-P."/>
            <person name="Eisen J.A."/>
        </authorList>
    </citation>
    <scope>NUCLEOTIDE SEQUENCE [LARGE SCALE GENOMIC DNA]</scope>
    <source>
        <strain evidence="7">ATCC BAA-1111 / DSM 21527 / NCTC 11395 / H</strain>
    </source>
</reference>
<accession>I4BB04</accession>
<dbReference type="Gene3D" id="1.25.40.10">
    <property type="entry name" value="Tetratricopeptide repeat domain"/>
    <property type="match status" value="1"/>
</dbReference>
<gene>
    <name evidence="6" type="ordered locus">Turpa_3827</name>
</gene>
<feature type="repeat" description="NHL" evidence="3">
    <location>
        <begin position="269"/>
        <end position="308"/>
    </location>
</feature>
<dbReference type="SUPFAM" id="SSF63829">
    <property type="entry name" value="Calcium-dependent phosphotriesterase"/>
    <property type="match status" value="1"/>
</dbReference>
<keyword evidence="2" id="KW-0802">TPR repeat</keyword>
<dbReference type="InterPro" id="IPR050952">
    <property type="entry name" value="TRIM-NHL_E3_ligases"/>
</dbReference>
<feature type="transmembrane region" description="Helical" evidence="4">
    <location>
        <begin position="45"/>
        <end position="65"/>
    </location>
</feature>
<feature type="domain" description="VWFA" evidence="5">
    <location>
        <begin position="525"/>
        <end position="684"/>
    </location>
</feature>
<sequence>MVRHPSAQVIRRSTENGGVKSASPQVVRSLPFGGAKSRLPGFRRIRTLIIVAAIVLTAGLGYAVFYPTLGIRQNLAEEEFQKAWLLYQDRKYDAAIEKFSQALLINPQFHWARRFLAQAYFMSGQTSEAIEEFETLARAMPHDMTLRNRLEALNLGEAAQGDGTTEFLRIVPRTQGYRYNRPTFVGALQSDQMAVLSLGNFEIGNMVSFSAQGEPVENRHRVSGRLNYPMAFAQSDSEIWITDFRDDRIHRLDKNGKRYLAYLFNPDAVGSTGEGELQFRAPAGICHRAGEFIVADSGNNRLQRVDESGKFIAFISRPEDSDALQTPFGLWCNEESIWLTESGAGRVTQLDRYGNVVKEFSPPELKKPRHITWDEDQQLFTIADESSGILFMNPAGSIVRKTTGYNSPTGKFVTFARPYAATYDAFRNLYVADYGSSEVVQFAPVSEKFGQLYMQVEKVNAARFPSVGVYVTVSASPLTMGKSALPQYLTELRPEDFKIFENDAPVGNLGTQYLGQFDQVLQAAIVISRSKRMQEYETQIPWVLDHLLTKIREKDRYRIMSHGSDVRTESDFISSRLKILQSVKMALAENQLSEQTVGSMSSAIYDAVGELISREGKRAVIYLTDGSADDDALTPYSKDRLVDYARANHIPVHVISFEHPQSAAVAGAREALQDLAKRTGGSYHRALEIDPNIDAILRGQKEVRYVLSYQSFARKQMRGQYVDLRVSARFRERRGLDLSGYFIP</sequence>
<keyword evidence="7" id="KW-1185">Reference proteome</keyword>
<dbReference type="PANTHER" id="PTHR24104">
    <property type="entry name" value="E3 UBIQUITIN-PROTEIN LIGASE NHLRC1-RELATED"/>
    <property type="match status" value="1"/>
</dbReference>
<dbReference type="InterPro" id="IPR011990">
    <property type="entry name" value="TPR-like_helical_dom_sf"/>
</dbReference>
<proteinExistence type="predicted"/>
<dbReference type="PANTHER" id="PTHR24104:SF25">
    <property type="entry name" value="PROTEIN LIN-41"/>
    <property type="match status" value="1"/>
</dbReference>
<evidence type="ECO:0000256" key="4">
    <source>
        <dbReference type="SAM" id="Phobius"/>
    </source>
</evidence>
<dbReference type="InterPro" id="IPR011042">
    <property type="entry name" value="6-blade_b-propeller_TolB-like"/>
</dbReference>
<dbReference type="EMBL" id="CP002959">
    <property type="protein sequence ID" value="AFM14461.1"/>
    <property type="molecule type" value="Genomic_DNA"/>
</dbReference>
<dbReference type="GO" id="GO:0043161">
    <property type="term" value="P:proteasome-mediated ubiquitin-dependent protein catabolic process"/>
    <property type="evidence" value="ECO:0007669"/>
    <property type="project" value="TreeGrafter"/>
</dbReference>
<dbReference type="PROSITE" id="PS50005">
    <property type="entry name" value="TPR"/>
    <property type="match status" value="1"/>
</dbReference>